<dbReference type="AlphaFoldDB" id="A0AAW1Q7D9"/>
<evidence type="ECO:0000256" key="2">
    <source>
        <dbReference type="SAM" id="MobiDB-lite"/>
    </source>
</evidence>
<comment type="caution">
    <text evidence="3">The sequence shown here is derived from an EMBL/GenBank/DDBJ whole genome shotgun (WGS) entry which is preliminary data.</text>
</comment>
<dbReference type="EMBL" id="JALJOR010000005">
    <property type="protein sequence ID" value="KAK9816883.1"/>
    <property type="molecule type" value="Genomic_DNA"/>
</dbReference>
<name>A0AAW1Q7D9_9CHLO</name>
<evidence type="ECO:0000313" key="3">
    <source>
        <dbReference type="EMBL" id="KAK9816883.1"/>
    </source>
</evidence>
<feature type="region of interest" description="Disordered" evidence="2">
    <location>
        <begin position="387"/>
        <end position="468"/>
    </location>
</feature>
<feature type="compositionally biased region" description="Polar residues" evidence="2">
    <location>
        <begin position="449"/>
        <end position="461"/>
    </location>
</feature>
<feature type="region of interest" description="Disordered" evidence="2">
    <location>
        <begin position="1"/>
        <end position="20"/>
    </location>
</feature>
<feature type="coiled-coil region" evidence="1">
    <location>
        <begin position="24"/>
        <end position="158"/>
    </location>
</feature>
<evidence type="ECO:0000313" key="4">
    <source>
        <dbReference type="Proteomes" id="UP001489004"/>
    </source>
</evidence>
<keyword evidence="1" id="KW-0175">Coiled coil</keyword>
<evidence type="ECO:0000256" key="1">
    <source>
        <dbReference type="SAM" id="Coils"/>
    </source>
</evidence>
<keyword evidence="4" id="KW-1185">Reference proteome</keyword>
<gene>
    <name evidence="3" type="ORF">WJX72_006686</name>
</gene>
<sequence length="468" mass="50365">MKAHLAELDQPQHQQPPEISEQDLLVLAAEVRRLEEELAAAQADVAMQRQLVREGQEREGSIQAEVSAISGAYAEMRAELEATTASLEALQQAHAELEAQKADLDARLARQHTLSVRQVRAEEAGKMQLRMEKAEDALERERQQVLSLQQRLAANERAAKEGGAALQQAAQLRQSLRQAQSEAQKVVVGLQKEQEASSVLRAELVTARSAEQANSSLQAGLQQLTHAQAELAAELATSQQREEGLQLAMRIADEKLKAGDAVSLDLRAQNSALAAAADKLMLANSELADKVNEQAAEIAQLRAQLRAEQTERAQHESSMPGGSVASSRAPEASSQLHAANEARAVLGMSEADLHLMVLAEEVQRLEQQLQAERQLRLQAEARLLQQAGSEPQPDAQPPDQRTNAPNSQPPASVPASVRPMPSASQDADDATGPAHQQQPPASVAEDTGRASQSPAAVSQENVMGRTVV</sequence>
<accession>A0AAW1Q7D9</accession>
<proteinExistence type="predicted"/>
<organism evidence="3 4">
    <name type="scientific">[Myrmecia] bisecta</name>
    <dbReference type="NCBI Taxonomy" id="41462"/>
    <lineage>
        <taxon>Eukaryota</taxon>
        <taxon>Viridiplantae</taxon>
        <taxon>Chlorophyta</taxon>
        <taxon>core chlorophytes</taxon>
        <taxon>Trebouxiophyceae</taxon>
        <taxon>Trebouxiales</taxon>
        <taxon>Trebouxiaceae</taxon>
        <taxon>Myrmecia</taxon>
    </lineage>
</organism>
<reference evidence="3 4" key="1">
    <citation type="journal article" date="2024" name="Nat. Commun.">
        <title>Phylogenomics reveals the evolutionary origins of lichenization in chlorophyte algae.</title>
        <authorList>
            <person name="Puginier C."/>
            <person name="Libourel C."/>
            <person name="Otte J."/>
            <person name="Skaloud P."/>
            <person name="Haon M."/>
            <person name="Grisel S."/>
            <person name="Petersen M."/>
            <person name="Berrin J.G."/>
            <person name="Delaux P.M."/>
            <person name="Dal Grande F."/>
            <person name="Keller J."/>
        </authorList>
    </citation>
    <scope>NUCLEOTIDE SEQUENCE [LARGE SCALE GENOMIC DNA]</scope>
    <source>
        <strain evidence="3 4">SAG 2043</strain>
    </source>
</reference>
<dbReference type="Proteomes" id="UP001489004">
    <property type="component" value="Unassembled WGS sequence"/>
</dbReference>
<protein>
    <submittedName>
        <fullName evidence="3">Uncharacterized protein</fullName>
    </submittedName>
</protein>
<feature type="region of interest" description="Disordered" evidence="2">
    <location>
        <begin position="306"/>
        <end position="336"/>
    </location>
</feature>
<feature type="coiled-coil region" evidence="1">
    <location>
        <begin position="348"/>
        <end position="382"/>
    </location>
</feature>